<gene>
    <name evidence="3" type="ORF">JW498_11435</name>
</gene>
<dbReference type="Proteomes" id="UP000760472">
    <property type="component" value="Unassembled WGS sequence"/>
</dbReference>
<feature type="region of interest" description="Disordered" evidence="1">
    <location>
        <begin position="116"/>
        <end position="137"/>
    </location>
</feature>
<keyword evidence="4" id="KW-1185">Reference proteome</keyword>
<dbReference type="PROSITE" id="PS51257">
    <property type="entry name" value="PROKAR_LIPOPROTEIN"/>
    <property type="match status" value="1"/>
</dbReference>
<protein>
    <submittedName>
        <fullName evidence="3">DUF1302 family protein</fullName>
    </submittedName>
</protein>
<name>A0ABS2W8D9_9GAMM</name>
<proteinExistence type="predicted"/>
<evidence type="ECO:0000256" key="2">
    <source>
        <dbReference type="SAM" id="SignalP"/>
    </source>
</evidence>
<evidence type="ECO:0000313" key="3">
    <source>
        <dbReference type="EMBL" id="MBN0987978.1"/>
    </source>
</evidence>
<organism evidence="3 4">
    <name type="scientific">Amphritea pacifica</name>
    <dbReference type="NCBI Taxonomy" id="2811233"/>
    <lineage>
        <taxon>Bacteria</taxon>
        <taxon>Pseudomonadati</taxon>
        <taxon>Pseudomonadota</taxon>
        <taxon>Gammaproteobacteria</taxon>
        <taxon>Oceanospirillales</taxon>
        <taxon>Oceanospirillaceae</taxon>
        <taxon>Amphritea</taxon>
    </lineage>
</organism>
<accession>A0ABS2W8D9</accession>
<dbReference type="RefSeq" id="WP_205213679.1">
    <property type="nucleotide sequence ID" value="NZ_JAFFZP010000016.1"/>
</dbReference>
<evidence type="ECO:0000256" key="1">
    <source>
        <dbReference type="SAM" id="MobiDB-lite"/>
    </source>
</evidence>
<feature type="signal peptide" evidence="2">
    <location>
        <begin position="1"/>
        <end position="28"/>
    </location>
</feature>
<sequence length="547" mass="59367">MRNKKSVQVVHRTMVAVAVALACGQVQAFQFDTGDSGLRARWDNTVKYSTIYRLRDPDATQLSDYAAAGSVSDDGDRNFKKGIASNRLDLLSEFDLVHDSNKGLRISGTAWYDDTYQQDNDNDSPASSNNMSAPYDQFTDKTRDAVGQGSLLMDAFVFTRGRIGDMPASLRIGRHAVIYGETLMSGSNGIAGAQGPVDIVKAATVPGAQVKEFLLPTNQISATLKPTSNISLGAYYQFEWEKSPFFASGSFLSPADFLGDSESFLPHVTTRTSDMSPDDDGQWGAQMRFSLGDTEYGLYAANYHDKTPSAVYLNIGANPLAGGTVMPTSFTHVYQQDIKTYGFSASTVLGSDNVSIEASVRENQPLTGGSGFVQTTTTLLGGPAFDNEDNPAYAVGTTQHLTLVDIHIIQPNTFLRDGGSIATQLDWHRVASVTKNEAAIDPTTTRSASQITTAFTADFYQVAEGLDLSIPIVLSYNLSGRSRVYSGWVEHGGSIDTGINFTYQNDWKGGFGYHHFLGSHGVGTGDGNFDQTLWDRDYISFNLSRTF</sequence>
<feature type="chain" id="PRO_5045166642" evidence="2">
    <location>
        <begin position="29"/>
        <end position="547"/>
    </location>
</feature>
<comment type="caution">
    <text evidence="3">The sequence shown here is derived from an EMBL/GenBank/DDBJ whole genome shotgun (WGS) entry which is preliminary data.</text>
</comment>
<dbReference type="EMBL" id="JAFFZP010000016">
    <property type="protein sequence ID" value="MBN0987978.1"/>
    <property type="molecule type" value="Genomic_DNA"/>
</dbReference>
<reference evidence="3 4" key="1">
    <citation type="submission" date="2021-02" db="EMBL/GenBank/DDBJ databases">
        <title>A novel species of genus Amphritea isolated from a fishpond in China.</title>
        <authorList>
            <person name="Lu H."/>
        </authorList>
    </citation>
    <scope>NUCLEOTIDE SEQUENCE [LARGE SCALE GENOMIC DNA]</scope>
    <source>
        <strain evidence="3 4">RP18W</strain>
    </source>
</reference>
<dbReference type="Pfam" id="PF06980">
    <property type="entry name" value="DUF1302"/>
    <property type="match status" value="1"/>
</dbReference>
<feature type="compositionally biased region" description="Low complexity" evidence="1">
    <location>
        <begin position="116"/>
        <end position="134"/>
    </location>
</feature>
<dbReference type="InterPro" id="IPR010727">
    <property type="entry name" value="DUF1302"/>
</dbReference>
<keyword evidence="2" id="KW-0732">Signal</keyword>
<evidence type="ECO:0000313" key="4">
    <source>
        <dbReference type="Proteomes" id="UP000760472"/>
    </source>
</evidence>